<name>A0A238WZ83_9ACTN</name>
<dbReference type="Pfam" id="PF02426">
    <property type="entry name" value="MIase"/>
    <property type="match status" value="1"/>
</dbReference>
<dbReference type="RefSeq" id="WP_254920577.1">
    <property type="nucleotide sequence ID" value="NZ_FZNO01000010.1"/>
</dbReference>
<dbReference type="GO" id="GO:0016159">
    <property type="term" value="F:muconolactone delta-isomerase activity"/>
    <property type="evidence" value="ECO:0007669"/>
    <property type="project" value="UniProtKB-UniRule"/>
</dbReference>
<dbReference type="Gene3D" id="3.30.70.1060">
    <property type="entry name" value="Dimeric alpha+beta barrel"/>
    <property type="match status" value="1"/>
</dbReference>
<comment type="similarity">
    <text evidence="3">Belongs to the muconolactone Delta-isomerase family.</text>
</comment>
<keyword evidence="7 11" id="KW-0413">Isomerase</keyword>
<evidence type="ECO:0000256" key="7">
    <source>
        <dbReference type="ARBA" id="ARBA00023235"/>
    </source>
</evidence>
<evidence type="ECO:0000259" key="10">
    <source>
        <dbReference type="Pfam" id="PF02426"/>
    </source>
</evidence>
<dbReference type="AlphaFoldDB" id="A0A238WZ83"/>
<evidence type="ECO:0000256" key="8">
    <source>
        <dbReference type="NCBIfam" id="TIGR03221"/>
    </source>
</evidence>
<dbReference type="EC" id="5.3.3.4" evidence="5 8"/>
<evidence type="ECO:0000256" key="2">
    <source>
        <dbReference type="ARBA" id="ARBA00005193"/>
    </source>
</evidence>
<sequence length="124" mass="13729">MSHLYAVRMDVALPPDMDPAARDDLLAREKAYSQRWQRSGHWPHIWRCVGQYANLSIFAVDSNEQLHQILWGLPLFPYMSITVTPLSPHPSDIAQDPAQSDTAQDGAALDPASRGSAAADPSYD</sequence>
<keyword evidence="12" id="KW-1185">Reference proteome</keyword>
<dbReference type="UniPathway" id="UPA00157">
    <property type="reaction ID" value="UER00260"/>
</dbReference>
<comment type="pathway">
    <text evidence="2">Aromatic compound metabolism; beta-ketoadipate pathway; 5-oxo-4,5-dihydro-2-furylacetate from catechol: step 3/3.</text>
</comment>
<evidence type="ECO:0000313" key="11">
    <source>
        <dbReference type="EMBL" id="SNR51728.1"/>
    </source>
</evidence>
<evidence type="ECO:0000256" key="4">
    <source>
        <dbReference type="ARBA" id="ARBA00011365"/>
    </source>
</evidence>
<dbReference type="Proteomes" id="UP000198403">
    <property type="component" value="Unassembled WGS sequence"/>
</dbReference>
<evidence type="ECO:0000256" key="3">
    <source>
        <dbReference type="ARBA" id="ARBA00010882"/>
    </source>
</evidence>
<evidence type="ECO:0000256" key="9">
    <source>
        <dbReference type="SAM" id="MobiDB-lite"/>
    </source>
</evidence>
<reference evidence="11 12" key="1">
    <citation type="submission" date="2017-06" db="EMBL/GenBank/DDBJ databases">
        <authorList>
            <person name="Kim H.J."/>
            <person name="Triplett B.A."/>
        </authorList>
    </citation>
    <scope>NUCLEOTIDE SEQUENCE [LARGE SCALE GENOMIC DNA]</scope>
    <source>
        <strain evidence="11 12">DSM 44272</strain>
    </source>
</reference>
<accession>A0A238WZ83</accession>
<evidence type="ECO:0000313" key="12">
    <source>
        <dbReference type="Proteomes" id="UP000198403"/>
    </source>
</evidence>
<organism evidence="11 12">
    <name type="scientific">Blastococcus mobilis</name>
    <dbReference type="NCBI Taxonomy" id="1938746"/>
    <lineage>
        <taxon>Bacteria</taxon>
        <taxon>Bacillati</taxon>
        <taxon>Actinomycetota</taxon>
        <taxon>Actinomycetes</taxon>
        <taxon>Geodermatophilales</taxon>
        <taxon>Geodermatophilaceae</taxon>
        <taxon>Blastococcus</taxon>
    </lineage>
</organism>
<keyword evidence="6" id="KW-0058">Aromatic hydrocarbons catabolism</keyword>
<dbReference type="NCBIfam" id="TIGR03221">
    <property type="entry name" value="muco_delta"/>
    <property type="match status" value="1"/>
</dbReference>
<feature type="domain" description="Muconolactone isomerase" evidence="10">
    <location>
        <begin position="4"/>
        <end position="92"/>
    </location>
</feature>
<proteinExistence type="inferred from homology"/>
<evidence type="ECO:0000256" key="6">
    <source>
        <dbReference type="ARBA" id="ARBA00022797"/>
    </source>
</evidence>
<dbReference type="InterPro" id="IPR011008">
    <property type="entry name" value="Dimeric_a/b-barrel"/>
</dbReference>
<gene>
    <name evidence="11" type="ORF">SAMN06272737_110155</name>
</gene>
<dbReference type="SUPFAM" id="SSF54909">
    <property type="entry name" value="Dimeric alpha+beta barrel"/>
    <property type="match status" value="1"/>
</dbReference>
<comment type="subunit">
    <text evidence="4">Homodecamer.</text>
</comment>
<protein>
    <recommendedName>
        <fullName evidence="5 8">Muconolactone Delta-isomerase</fullName>
        <ecNumber evidence="5 8">5.3.3.4</ecNumber>
    </recommendedName>
</protein>
<dbReference type="EMBL" id="FZNO01000010">
    <property type="protein sequence ID" value="SNR51728.1"/>
    <property type="molecule type" value="Genomic_DNA"/>
</dbReference>
<dbReference type="InterPro" id="IPR003464">
    <property type="entry name" value="Muconolactone_d_Isoase"/>
</dbReference>
<evidence type="ECO:0000256" key="5">
    <source>
        <dbReference type="ARBA" id="ARBA00012070"/>
    </source>
</evidence>
<evidence type="ECO:0000256" key="1">
    <source>
        <dbReference type="ARBA" id="ARBA00001739"/>
    </source>
</evidence>
<dbReference type="InterPro" id="IPR026029">
    <property type="entry name" value="MLI_dom"/>
</dbReference>
<dbReference type="GO" id="GO:0042952">
    <property type="term" value="P:beta-ketoadipate pathway"/>
    <property type="evidence" value="ECO:0007669"/>
    <property type="project" value="UniProtKB-UniRule"/>
</dbReference>
<feature type="region of interest" description="Disordered" evidence="9">
    <location>
        <begin position="87"/>
        <end position="124"/>
    </location>
</feature>
<comment type="catalytic activity">
    <reaction evidence="1">
        <text>(S)-muconolactone = (4,5-dihydro-5-oxofuran-2-yl)-acetate</text>
        <dbReference type="Rhea" id="RHEA:12348"/>
        <dbReference type="ChEBI" id="CHEBI:58425"/>
        <dbReference type="ChEBI" id="CHEBI:58736"/>
        <dbReference type="EC" id="5.3.3.4"/>
    </reaction>
</comment>